<name>A0AA46TLE0_9ACTN</name>
<dbReference type="AlphaFoldDB" id="A0AA46TLE0"/>
<organism evidence="5 6">
    <name type="scientific">Solicola gregarius</name>
    <dbReference type="NCBI Taxonomy" id="2908642"/>
    <lineage>
        <taxon>Bacteria</taxon>
        <taxon>Bacillati</taxon>
        <taxon>Actinomycetota</taxon>
        <taxon>Actinomycetes</taxon>
        <taxon>Propionibacteriales</taxon>
        <taxon>Nocardioidaceae</taxon>
        <taxon>Solicola</taxon>
    </lineage>
</organism>
<dbReference type="KEGG" id="sgrg:L0C25_05760"/>
<dbReference type="Proteomes" id="UP001164390">
    <property type="component" value="Chromosome"/>
</dbReference>
<keyword evidence="1" id="KW-0500">Molybdenum</keyword>
<proteinExistence type="predicted"/>
<dbReference type="PANTHER" id="PTHR11908">
    <property type="entry name" value="XANTHINE DEHYDROGENASE"/>
    <property type="match status" value="1"/>
</dbReference>
<dbReference type="InterPro" id="IPR008274">
    <property type="entry name" value="AldOxase/xan_DH_MoCoBD1"/>
</dbReference>
<feature type="region of interest" description="Disordered" evidence="3">
    <location>
        <begin position="391"/>
        <end position="443"/>
    </location>
</feature>
<evidence type="ECO:0000259" key="4">
    <source>
        <dbReference type="SMART" id="SM01008"/>
    </source>
</evidence>
<dbReference type="RefSeq" id="WP_271635486.1">
    <property type="nucleotide sequence ID" value="NZ_CP094970.1"/>
</dbReference>
<dbReference type="EMBL" id="CP094970">
    <property type="protein sequence ID" value="UYM06578.1"/>
    <property type="molecule type" value="Genomic_DNA"/>
</dbReference>
<evidence type="ECO:0000256" key="3">
    <source>
        <dbReference type="SAM" id="MobiDB-lite"/>
    </source>
</evidence>
<dbReference type="Pfam" id="PF20256">
    <property type="entry name" value="MoCoBD_2"/>
    <property type="match status" value="1"/>
</dbReference>
<dbReference type="InterPro" id="IPR037165">
    <property type="entry name" value="AldOxase/xan_DH_Mopterin-bd_sf"/>
</dbReference>
<dbReference type="SMART" id="SM01008">
    <property type="entry name" value="Ald_Xan_dh_C"/>
    <property type="match status" value="1"/>
</dbReference>
<dbReference type="GO" id="GO:0016491">
    <property type="term" value="F:oxidoreductase activity"/>
    <property type="evidence" value="ECO:0007669"/>
    <property type="project" value="UniProtKB-KW"/>
</dbReference>
<dbReference type="SUPFAM" id="SSF54665">
    <property type="entry name" value="CO dehydrogenase molybdoprotein N-domain-like"/>
    <property type="match status" value="1"/>
</dbReference>
<dbReference type="PANTHER" id="PTHR11908:SF132">
    <property type="entry name" value="ALDEHYDE OXIDASE 1-RELATED"/>
    <property type="match status" value="1"/>
</dbReference>
<evidence type="ECO:0000313" key="6">
    <source>
        <dbReference type="Proteomes" id="UP001164390"/>
    </source>
</evidence>
<dbReference type="Pfam" id="PF02738">
    <property type="entry name" value="MoCoBD_1"/>
    <property type="match status" value="1"/>
</dbReference>
<sequence length="799" mass="85535">MTSIDPDYFESERDSGSGFNVIGTSVRRSDARSHVTGQTEFFEDISPANLAYIAIHRSDRHHATINRVDVAEALAVPGVIRALTYRDIPENWYTVLRLIGVEPNDEPVLAEDRVLYRGEPIVAVVAESEDAARDAAAAVVVDYTDLPAVLDVEEALAPDAPIIKQSGTNHFVYEGHHARRVRLGDVEAGFAAADRVFEWDYRSAPIEHAPTETTGCIVIPQGNGRLQIRSNTQAAFFTLDNTALILDRQFTDLQVVGGTVGGGFGGKVDVIVEPIACVAAALTDRPVKYAYSREDEMQVSSTRAAERIYIKDGVMDDGRIVARQITLYVDAGAYSRHSPYGTTKAAAHMPGPYTIPNVHVDCHCVYTNRTPSSAMRGFGVTIGDFALEVADGPRRGRDRHGPVGAPAAQRVPGRRSEGTPEDRFRHCPDRGDPTGGDARRSGAARRVRVDVVVDSEGGTTMTLLRGRGYAAVNYPTGMNLGGDPSQALIHSTTTGGFVVSLSSVDLGQGLKTVVAQCAAETLGMPFESVIIDTADTDTGPHCMGTFASRGTHRVGNAVIMAAREARDVMLEVAAEELEVDAHDLETDGSGDILVTGAPEKRIHVSDVAMAAHFKQGKTISGRGMFLKQKSEPVPETGEMDPDSCQAHACTVADVEVDDETGVIEVIALHNTYEVGRALNPAMAMQQVEGGAWMGVSHALFETTEPYYPASREHGPVDFSQYLMPGPADTPAQTSVLLERPASNGPYGAKGIGEMTANAPIPAIANAVYDACGVRLTTMPFTPESVLRGLDARREAGLGE</sequence>
<protein>
    <submittedName>
        <fullName evidence="5">Xanthine dehydrogenase family protein molybdopterin-binding subunit</fullName>
    </submittedName>
</protein>
<evidence type="ECO:0000256" key="2">
    <source>
        <dbReference type="ARBA" id="ARBA00023002"/>
    </source>
</evidence>
<feature type="compositionally biased region" description="Basic and acidic residues" evidence="3">
    <location>
        <begin position="391"/>
        <end position="401"/>
    </location>
</feature>
<keyword evidence="6" id="KW-1185">Reference proteome</keyword>
<evidence type="ECO:0000256" key="1">
    <source>
        <dbReference type="ARBA" id="ARBA00022505"/>
    </source>
</evidence>
<dbReference type="InterPro" id="IPR016208">
    <property type="entry name" value="Ald_Oxase/xanthine_DH-like"/>
</dbReference>
<dbReference type="Gene3D" id="3.90.1170.50">
    <property type="entry name" value="Aldehyde oxidase/xanthine dehydrogenase, a/b hammerhead"/>
    <property type="match status" value="1"/>
</dbReference>
<accession>A0AA46TLE0</accession>
<reference evidence="5" key="1">
    <citation type="submission" date="2022-01" db="EMBL/GenBank/DDBJ databases">
        <title>Nocardioidaceae gen. sp. A5X3R13.</title>
        <authorList>
            <person name="Lopez Marin M.A."/>
            <person name="Uhlik O."/>
        </authorList>
    </citation>
    <scope>NUCLEOTIDE SEQUENCE</scope>
    <source>
        <strain evidence="5">A5X3R13</strain>
    </source>
</reference>
<feature type="compositionally biased region" description="Basic and acidic residues" evidence="3">
    <location>
        <begin position="414"/>
        <end position="440"/>
    </location>
</feature>
<dbReference type="InterPro" id="IPR046867">
    <property type="entry name" value="AldOxase/xan_DH_MoCoBD2"/>
</dbReference>
<keyword evidence="2" id="KW-0560">Oxidoreductase</keyword>
<feature type="domain" description="Aldehyde oxidase/xanthine dehydrogenase a/b hammerhead" evidence="4">
    <location>
        <begin position="36"/>
        <end position="147"/>
    </location>
</feature>
<dbReference type="InterPro" id="IPR000674">
    <property type="entry name" value="Ald_Oxase/Xan_DH_a/b"/>
</dbReference>
<dbReference type="GO" id="GO:0005506">
    <property type="term" value="F:iron ion binding"/>
    <property type="evidence" value="ECO:0007669"/>
    <property type="project" value="InterPro"/>
</dbReference>
<dbReference type="Pfam" id="PF01315">
    <property type="entry name" value="Ald_Xan_dh_C"/>
    <property type="match status" value="1"/>
</dbReference>
<dbReference type="SUPFAM" id="SSF56003">
    <property type="entry name" value="Molybdenum cofactor-binding domain"/>
    <property type="match status" value="1"/>
</dbReference>
<gene>
    <name evidence="5" type="ORF">L0C25_05760</name>
</gene>
<dbReference type="InterPro" id="IPR036856">
    <property type="entry name" value="Ald_Oxase/Xan_DH_a/b_sf"/>
</dbReference>
<dbReference type="Gene3D" id="3.30.365.10">
    <property type="entry name" value="Aldehyde oxidase/xanthine dehydrogenase, molybdopterin binding domain"/>
    <property type="match status" value="4"/>
</dbReference>
<evidence type="ECO:0000313" key="5">
    <source>
        <dbReference type="EMBL" id="UYM06578.1"/>
    </source>
</evidence>